<evidence type="ECO:0000256" key="4">
    <source>
        <dbReference type="ARBA" id="ARBA00022679"/>
    </source>
</evidence>
<dbReference type="SUPFAM" id="SSF69593">
    <property type="entry name" value="Glycerol-3-phosphate (1)-acyltransferase"/>
    <property type="match status" value="1"/>
</dbReference>
<evidence type="ECO:0000259" key="8">
    <source>
        <dbReference type="SMART" id="SM00563"/>
    </source>
</evidence>
<keyword evidence="5 7" id="KW-0443">Lipid metabolism</keyword>
<keyword evidence="4 7" id="KW-0808">Transferase</keyword>
<dbReference type="AlphaFoldDB" id="A0A1V4SRP1"/>
<evidence type="ECO:0000313" key="10">
    <source>
        <dbReference type="Proteomes" id="UP000191448"/>
    </source>
</evidence>
<dbReference type="GO" id="GO:0006654">
    <property type="term" value="P:phosphatidic acid biosynthetic process"/>
    <property type="evidence" value="ECO:0007669"/>
    <property type="project" value="TreeGrafter"/>
</dbReference>
<dbReference type="SMART" id="SM00563">
    <property type="entry name" value="PlsC"/>
    <property type="match status" value="1"/>
</dbReference>
<accession>A0A1V4SRP1</accession>
<name>A0A1V4SRP1_9CLOT</name>
<dbReference type="InterPro" id="IPR002123">
    <property type="entry name" value="Plipid/glycerol_acylTrfase"/>
</dbReference>
<comment type="catalytic activity">
    <reaction evidence="7">
        <text>a 1-acyl-sn-glycero-3-phosphate + an acyl-CoA = a 1,2-diacyl-sn-glycero-3-phosphate + CoA</text>
        <dbReference type="Rhea" id="RHEA:19709"/>
        <dbReference type="ChEBI" id="CHEBI:57287"/>
        <dbReference type="ChEBI" id="CHEBI:57970"/>
        <dbReference type="ChEBI" id="CHEBI:58342"/>
        <dbReference type="ChEBI" id="CHEBI:58608"/>
        <dbReference type="EC" id="2.3.1.51"/>
    </reaction>
</comment>
<dbReference type="PANTHER" id="PTHR10434">
    <property type="entry name" value="1-ACYL-SN-GLYCEROL-3-PHOSPHATE ACYLTRANSFERASE"/>
    <property type="match status" value="1"/>
</dbReference>
<dbReference type="NCBIfam" id="TIGR00530">
    <property type="entry name" value="AGP_acyltrn"/>
    <property type="match status" value="1"/>
</dbReference>
<feature type="domain" description="Phospholipid/glycerol acyltransferase" evidence="8">
    <location>
        <begin position="71"/>
        <end position="186"/>
    </location>
</feature>
<evidence type="ECO:0000313" key="9">
    <source>
        <dbReference type="EMBL" id="OPX46559.1"/>
    </source>
</evidence>
<reference evidence="9 10" key="1">
    <citation type="submission" date="2016-02" db="EMBL/GenBank/DDBJ databases">
        <title>Genome sequence of Clostridium thermobutyricum DSM 4928.</title>
        <authorList>
            <person name="Poehlein A."/>
            <person name="Daniel R."/>
        </authorList>
    </citation>
    <scope>NUCLEOTIDE SEQUENCE [LARGE SCALE GENOMIC DNA]</scope>
    <source>
        <strain evidence="9 10">DSM 4928</strain>
    </source>
</reference>
<dbReference type="GO" id="GO:0016020">
    <property type="term" value="C:membrane"/>
    <property type="evidence" value="ECO:0007669"/>
    <property type="project" value="InterPro"/>
</dbReference>
<dbReference type="EC" id="2.3.1.51" evidence="7"/>
<comment type="domain">
    <text evidence="7">The HXXXXD motif is essential for acyltransferase activity and may constitute the binding site for the phosphate moiety of the glycerol-3-phosphate.</text>
</comment>
<keyword evidence="7" id="KW-1208">Phospholipid metabolism</keyword>
<evidence type="ECO:0000256" key="2">
    <source>
        <dbReference type="ARBA" id="ARBA00008655"/>
    </source>
</evidence>
<evidence type="ECO:0000256" key="3">
    <source>
        <dbReference type="ARBA" id="ARBA00022516"/>
    </source>
</evidence>
<dbReference type="Pfam" id="PF01553">
    <property type="entry name" value="Acyltransferase"/>
    <property type="match status" value="1"/>
</dbReference>
<keyword evidence="6 7" id="KW-0012">Acyltransferase</keyword>
<sequence length="238" mass="27309">MRVIKFIRYGFCMISLWAKSFKFNKIKKKFGEEEAFKYAQKVFLKWSEDTLKIIGIEVEIHGKENIPNETCAFVGNHQSILDIPVLKTALHDKMIGFIAKKEALEYPILGFWIKNTNCVPLDRDNPREAIKVISKGAQYIKDGYNMVIFPEGTRSKDGQVHEFKKGSAKLATKAKAPVVPFSIDGTSKCFEDNRSFREGKVTIVFGKPVYTNEISKEEEKNLSEYLEERVKENLIKVN</sequence>
<comment type="similarity">
    <text evidence="2 7">Belongs to the 1-acyl-sn-glycerol-3-phosphate acyltransferase family.</text>
</comment>
<keyword evidence="3 7" id="KW-0444">Lipid biosynthesis</keyword>
<dbReference type="OrthoDB" id="9803035at2"/>
<dbReference type="PANTHER" id="PTHR10434:SF64">
    <property type="entry name" value="1-ACYL-SN-GLYCEROL-3-PHOSPHATE ACYLTRANSFERASE-RELATED"/>
    <property type="match status" value="1"/>
</dbReference>
<evidence type="ECO:0000256" key="5">
    <source>
        <dbReference type="ARBA" id="ARBA00023098"/>
    </source>
</evidence>
<comment type="caution">
    <text evidence="9">The sequence shown here is derived from an EMBL/GenBank/DDBJ whole genome shotgun (WGS) entry which is preliminary data.</text>
</comment>
<proteinExistence type="inferred from homology"/>
<dbReference type="InterPro" id="IPR004552">
    <property type="entry name" value="AGP_acyltrans"/>
</dbReference>
<evidence type="ECO:0000256" key="7">
    <source>
        <dbReference type="RuleBase" id="RU361267"/>
    </source>
</evidence>
<dbReference type="EMBL" id="LTAY01000081">
    <property type="protein sequence ID" value="OPX46559.1"/>
    <property type="molecule type" value="Genomic_DNA"/>
</dbReference>
<dbReference type="CDD" id="cd07989">
    <property type="entry name" value="LPLAT_AGPAT-like"/>
    <property type="match status" value="1"/>
</dbReference>
<dbReference type="RefSeq" id="WP_080023963.1">
    <property type="nucleotide sequence ID" value="NZ_LTAY01000081.1"/>
</dbReference>
<gene>
    <name evidence="9" type="primary">plsC_2</name>
    <name evidence="9" type="ORF">CLTHE_27800</name>
</gene>
<organism evidence="9 10">
    <name type="scientific">Clostridium thermobutyricum DSM 4928</name>
    <dbReference type="NCBI Taxonomy" id="1121339"/>
    <lineage>
        <taxon>Bacteria</taxon>
        <taxon>Bacillati</taxon>
        <taxon>Bacillota</taxon>
        <taxon>Clostridia</taxon>
        <taxon>Eubacteriales</taxon>
        <taxon>Clostridiaceae</taxon>
        <taxon>Clostridium</taxon>
    </lineage>
</organism>
<dbReference type="Proteomes" id="UP000191448">
    <property type="component" value="Unassembled WGS sequence"/>
</dbReference>
<keyword evidence="7" id="KW-0594">Phospholipid biosynthesis</keyword>
<evidence type="ECO:0000256" key="1">
    <source>
        <dbReference type="ARBA" id="ARBA00005189"/>
    </source>
</evidence>
<protein>
    <recommendedName>
        <fullName evidence="7">1-acyl-sn-glycerol-3-phosphate acyltransferase</fullName>
        <ecNumber evidence="7">2.3.1.51</ecNumber>
    </recommendedName>
</protein>
<dbReference type="GO" id="GO:0003841">
    <property type="term" value="F:1-acylglycerol-3-phosphate O-acyltransferase activity"/>
    <property type="evidence" value="ECO:0007669"/>
    <property type="project" value="UniProtKB-UniRule"/>
</dbReference>
<comment type="pathway">
    <text evidence="1">Lipid metabolism.</text>
</comment>
<evidence type="ECO:0000256" key="6">
    <source>
        <dbReference type="ARBA" id="ARBA00023315"/>
    </source>
</evidence>